<dbReference type="OrthoDB" id="1881at2759"/>
<feature type="domain" description="CBM21" evidence="1">
    <location>
        <begin position="147"/>
        <end position="254"/>
    </location>
</feature>
<comment type="caution">
    <text evidence="2">The sequence shown here is derived from an EMBL/GenBank/DDBJ whole genome shotgun (WGS) entry which is preliminary data.</text>
</comment>
<dbReference type="PANTHER" id="PTHR12307:SF53">
    <property type="entry name" value="PROTEIN PHOSPHATASE 1 REGULATORY SUBUNIT"/>
    <property type="match status" value="1"/>
</dbReference>
<dbReference type="InterPro" id="IPR050782">
    <property type="entry name" value="PP1_regulatory_subunit_3"/>
</dbReference>
<dbReference type="GO" id="GO:2001069">
    <property type="term" value="F:glycogen binding"/>
    <property type="evidence" value="ECO:0007669"/>
    <property type="project" value="TreeGrafter"/>
</dbReference>
<accession>A0A9P1IQT7</accession>
<dbReference type="Proteomes" id="UP001152747">
    <property type="component" value="Unassembled WGS sequence"/>
</dbReference>
<keyword evidence="3" id="KW-1185">Reference proteome</keyword>
<organism evidence="2 3">
    <name type="scientific">Caenorhabditis angaria</name>
    <dbReference type="NCBI Taxonomy" id="860376"/>
    <lineage>
        <taxon>Eukaryota</taxon>
        <taxon>Metazoa</taxon>
        <taxon>Ecdysozoa</taxon>
        <taxon>Nematoda</taxon>
        <taxon>Chromadorea</taxon>
        <taxon>Rhabditida</taxon>
        <taxon>Rhabditina</taxon>
        <taxon>Rhabditomorpha</taxon>
        <taxon>Rhabditoidea</taxon>
        <taxon>Rhabditidae</taxon>
        <taxon>Peloderinae</taxon>
        <taxon>Caenorhabditis</taxon>
    </lineage>
</organism>
<dbReference type="PROSITE" id="PS51159">
    <property type="entry name" value="CBM21"/>
    <property type="match status" value="1"/>
</dbReference>
<reference evidence="2" key="1">
    <citation type="submission" date="2022-11" db="EMBL/GenBank/DDBJ databases">
        <authorList>
            <person name="Kikuchi T."/>
        </authorList>
    </citation>
    <scope>NUCLEOTIDE SEQUENCE</scope>
    <source>
        <strain evidence="2">PS1010</strain>
    </source>
</reference>
<proteinExistence type="predicted"/>
<dbReference type="PANTHER" id="PTHR12307">
    <property type="entry name" value="PROTEIN PHOSPHATASE 1 REGULATORY SUBUNIT"/>
    <property type="match status" value="1"/>
</dbReference>
<dbReference type="Gene3D" id="2.60.40.2440">
    <property type="entry name" value="Carbohydrate binding type-21 domain"/>
    <property type="match status" value="1"/>
</dbReference>
<protein>
    <recommendedName>
        <fullName evidence="1">CBM21 domain-containing protein</fullName>
    </recommendedName>
</protein>
<dbReference type="Pfam" id="PF03370">
    <property type="entry name" value="CBM_21"/>
    <property type="match status" value="1"/>
</dbReference>
<dbReference type="GO" id="GO:0008157">
    <property type="term" value="F:protein phosphatase 1 binding"/>
    <property type="evidence" value="ECO:0007669"/>
    <property type="project" value="TreeGrafter"/>
</dbReference>
<sequence>MIFNVGKKEMLSVEVSSKIRPESLKLRLPASDPYLSFSEPCSPDSGFSSDDSITDSSFSDRISRAKTLPSALRRSRSKQNVKRVRFADSLGLDLENLQYFVNEELCQKFNHISFPQTSTSQSPPQTIQQTPRLIVTNFAYRSEFEYNNLVRASNVCVSALRAAGNSIVGQVNLLNLAFDKSVTVRYTTDNWQTIDEVIAKYSHRMFATEDIDAFNFTIVLPAKLLSGKCEFCVSYQVAGNSYWDNNNGSNYCIDVSIAPPRHFISSPTISTKSISRTSSVTSTLPSIPCTRSNLRKQQRRWGKSLDESDEEIYVPKNFSLKMKM</sequence>
<dbReference type="GO" id="GO:0005979">
    <property type="term" value="P:regulation of glycogen biosynthetic process"/>
    <property type="evidence" value="ECO:0007669"/>
    <property type="project" value="TreeGrafter"/>
</dbReference>
<name>A0A9P1IQT7_9PELO</name>
<dbReference type="GO" id="GO:0000164">
    <property type="term" value="C:protein phosphatase type 1 complex"/>
    <property type="evidence" value="ECO:0007669"/>
    <property type="project" value="TreeGrafter"/>
</dbReference>
<dbReference type="InterPro" id="IPR005036">
    <property type="entry name" value="CBM21_dom"/>
</dbReference>
<dbReference type="InterPro" id="IPR038175">
    <property type="entry name" value="CBM21_dom_sf"/>
</dbReference>
<evidence type="ECO:0000313" key="3">
    <source>
        <dbReference type="Proteomes" id="UP001152747"/>
    </source>
</evidence>
<dbReference type="EMBL" id="CANHGI010000004">
    <property type="protein sequence ID" value="CAI5449056.1"/>
    <property type="molecule type" value="Genomic_DNA"/>
</dbReference>
<evidence type="ECO:0000313" key="2">
    <source>
        <dbReference type="EMBL" id="CAI5449056.1"/>
    </source>
</evidence>
<evidence type="ECO:0000259" key="1">
    <source>
        <dbReference type="PROSITE" id="PS51159"/>
    </source>
</evidence>
<gene>
    <name evidence="2" type="ORF">CAMP_LOCUS11693</name>
</gene>
<dbReference type="AlphaFoldDB" id="A0A9P1IQT7"/>